<evidence type="ECO:0000256" key="5">
    <source>
        <dbReference type="RuleBase" id="RU362066"/>
    </source>
</evidence>
<evidence type="ECO:0000256" key="3">
    <source>
        <dbReference type="ARBA" id="ARBA00023054"/>
    </source>
</evidence>
<dbReference type="InterPro" id="IPR010809">
    <property type="entry name" value="FliD_C"/>
</dbReference>
<gene>
    <name evidence="8" type="ORF">SUTH_00965</name>
</gene>
<keyword evidence="9" id="KW-1185">Reference proteome</keyword>
<accession>W0SCL0</accession>
<protein>
    <recommendedName>
        <fullName evidence="5">Flagellar hook-associated protein 2</fullName>
        <shortName evidence="5">HAP2</shortName>
    </recommendedName>
    <alternativeName>
        <fullName evidence="5">Flagellar cap protein</fullName>
    </alternativeName>
</protein>
<dbReference type="Pfam" id="PF07195">
    <property type="entry name" value="FliD_C"/>
    <property type="match status" value="1"/>
</dbReference>
<dbReference type="InterPro" id="IPR003481">
    <property type="entry name" value="FliD_N"/>
</dbReference>
<dbReference type="EMBL" id="AP012547">
    <property type="protein sequence ID" value="BAO28771.1"/>
    <property type="molecule type" value="Genomic_DNA"/>
</dbReference>
<name>W0SCL0_9PROT</name>
<dbReference type="GO" id="GO:0007155">
    <property type="term" value="P:cell adhesion"/>
    <property type="evidence" value="ECO:0007669"/>
    <property type="project" value="InterPro"/>
</dbReference>
<dbReference type="PANTHER" id="PTHR30288">
    <property type="entry name" value="FLAGELLAR CAP/ASSEMBLY PROTEIN FLID"/>
    <property type="match status" value="1"/>
</dbReference>
<evidence type="ECO:0000256" key="4">
    <source>
        <dbReference type="ARBA" id="ARBA00023143"/>
    </source>
</evidence>
<feature type="domain" description="Flagellar hook-associated protein 2 N-terminal" evidence="6">
    <location>
        <begin position="11"/>
        <end position="107"/>
    </location>
</feature>
<dbReference type="GO" id="GO:0009421">
    <property type="term" value="C:bacterial-type flagellum filament cap"/>
    <property type="evidence" value="ECO:0007669"/>
    <property type="project" value="InterPro"/>
</dbReference>
<keyword evidence="8" id="KW-0966">Cell projection</keyword>
<comment type="subunit">
    <text evidence="2 5">Homopentamer.</text>
</comment>
<dbReference type="STRING" id="1223802.SUTH_00965"/>
<comment type="similarity">
    <text evidence="1 5">Belongs to the FliD family.</text>
</comment>
<reference evidence="8 9" key="1">
    <citation type="journal article" date="2014" name="Syst. Appl. Microbiol.">
        <title>Complete genomes of freshwater sulfur oxidizers Sulfuricella denitrificans skB26 and Sulfuritalea hydrogenivorans sk43H: genetic insights into the sulfur oxidation pathway of betaproteobacteria.</title>
        <authorList>
            <person name="Watanabe T."/>
            <person name="Kojima H."/>
            <person name="Fukui M."/>
        </authorList>
    </citation>
    <scope>NUCLEOTIDE SEQUENCE [LARGE SCALE GENOMIC DNA]</scope>
    <source>
        <strain evidence="8">DSM22779</strain>
    </source>
</reference>
<evidence type="ECO:0000259" key="6">
    <source>
        <dbReference type="Pfam" id="PF02465"/>
    </source>
</evidence>
<evidence type="ECO:0000259" key="7">
    <source>
        <dbReference type="Pfam" id="PF07195"/>
    </source>
</evidence>
<comment type="function">
    <text evidence="5">Required for morphogenesis and for the elongation of the flagellar filament by facilitating polymerization of the flagellin monomers at the tip of growing filament. Forms a capping structure, which prevents flagellin subunits (transported through the central channel of the flagellum) from leaking out without polymerization at the distal end.</text>
</comment>
<evidence type="ECO:0000313" key="8">
    <source>
        <dbReference type="EMBL" id="BAO28771.1"/>
    </source>
</evidence>
<dbReference type="GO" id="GO:0071973">
    <property type="term" value="P:bacterial-type flagellum-dependent cell motility"/>
    <property type="evidence" value="ECO:0007669"/>
    <property type="project" value="TreeGrafter"/>
</dbReference>
<keyword evidence="8" id="KW-0282">Flagellum</keyword>
<keyword evidence="8" id="KW-0969">Cilium</keyword>
<organism evidence="8 9">
    <name type="scientific">Sulfuritalea hydrogenivorans sk43H</name>
    <dbReference type="NCBI Taxonomy" id="1223802"/>
    <lineage>
        <taxon>Bacteria</taxon>
        <taxon>Pseudomonadati</taxon>
        <taxon>Pseudomonadota</taxon>
        <taxon>Betaproteobacteria</taxon>
        <taxon>Nitrosomonadales</taxon>
        <taxon>Sterolibacteriaceae</taxon>
        <taxon>Sulfuritalea</taxon>
    </lineage>
</organism>
<comment type="subcellular location">
    <subcellularLocation>
        <location evidence="5">Secreted</location>
    </subcellularLocation>
    <subcellularLocation>
        <location evidence="5">Bacterial flagellum</location>
    </subcellularLocation>
</comment>
<dbReference type="Proteomes" id="UP000031637">
    <property type="component" value="Chromosome"/>
</dbReference>
<proteinExistence type="inferred from homology"/>
<feature type="domain" description="Flagellar hook-associated protein 2 C-terminal" evidence="7">
    <location>
        <begin position="242"/>
        <end position="465"/>
    </location>
</feature>
<dbReference type="PANTHER" id="PTHR30288:SF0">
    <property type="entry name" value="FLAGELLAR HOOK-ASSOCIATED PROTEIN 2"/>
    <property type="match status" value="1"/>
</dbReference>
<dbReference type="RefSeq" id="WP_041097506.1">
    <property type="nucleotide sequence ID" value="NZ_AP012547.1"/>
</dbReference>
<dbReference type="InterPro" id="IPR040026">
    <property type="entry name" value="FliD"/>
</dbReference>
<evidence type="ECO:0000256" key="2">
    <source>
        <dbReference type="ARBA" id="ARBA00011255"/>
    </source>
</evidence>
<sequence>MASISSAGIGSGLDVNGIVTQLMAVEKQPLTALDTKEAGYQSKLTTFGTLKSSVASLQSAARALKSSSLYASMSAKTGDSSVFSASANTAAQAASYSLQVVARAQAQAISSQAFSSITTDVGVADGKIKIELGTFSGGVFTADPDKTATTIEIGATSSSLEEIRDAINDSGAGVRANLVYVGNNEYKLTVTSESTGAKNSIKLTVLDTSDVVQNNNTGLAKLSFNPAAMAGAGNEFEVNTTAQDAHFKIDGLDVYRTTNSVSDAITGVTLSLTGVGTTTLTVSKDSASAKSALDSFVKAYNDIAKQLRDATAYNASTKQASILTGDSGARSLQTALREMIGYSRSSTGSNYSTLSDLGVALQRDGSLVFNSSKFETAMASSTTNVGDLLSSTSTNSPGIAVRMTKTLDGILSSTGLLASRTEGINRSIADVGDQRERLARRLVQIEARYRKQFSALDTLVASMQKTSQYLTQQLANLPSTTS</sequence>
<keyword evidence="5" id="KW-0964">Secreted</keyword>
<dbReference type="KEGG" id="shd:SUTH_00965"/>
<dbReference type="AlphaFoldDB" id="W0SCL0"/>
<keyword evidence="3" id="KW-0175">Coiled coil</keyword>
<evidence type="ECO:0000313" key="9">
    <source>
        <dbReference type="Proteomes" id="UP000031637"/>
    </source>
</evidence>
<evidence type="ECO:0000256" key="1">
    <source>
        <dbReference type="ARBA" id="ARBA00009764"/>
    </source>
</evidence>
<dbReference type="HOGENOM" id="CLU_015182_6_1_4"/>
<dbReference type="GO" id="GO:0005576">
    <property type="term" value="C:extracellular region"/>
    <property type="evidence" value="ECO:0007669"/>
    <property type="project" value="UniProtKB-SubCell"/>
</dbReference>
<keyword evidence="4 5" id="KW-0975">Bacterial flagellum</keyword>
<dbReference type="GO" id="GO:0009424">
    <property type="term" value="C:bacterial-type flagellum hook"/>
    <property type="evidence" value="ECO:0007669"/>
    <property type="project" value="UniProtKB-UniRule"/>
</dbReference>
<dbReference type="Pfam" id="PF02465">
    <property type="entry name" value="FliD_N"/>
    <property type="match status" value="1"/>
</dbReference>
<dbReference type="OrthoDB" id="9810816at2"/>